<sequence length="156" mass="17492">MHDSTKYQKLDQDDVIALNVLDDTPAVSPISSPISFVFDTVNEPEIWYKIKFAPSEGLEKLKVALHDKLESSSRFRGDIGSLYNIDQEGRRISLLTDEDLVGAIECKPEGQNEVVLKVEVLDDNSGQTVFFISVAIIVLIALCMNIYFTTFYDRGV</sequence>
<evidence type="ECO:0008006" key="4">
    <source>
        <dbReference type="Google" id="ProtNLM"/>
    </source>
</evidence>
<organism evidence="2 3">
    <name type="scientific">[Candida] anglica</name>
    <dbReference type="NCBI Taxonomy" id="148631"/>
    <lineage>
        <taxon>Eukaryota</taxon>
        <taxon>Fungi</taxon>
        <taxon>Dikarya</taxon>
        <taxon>Ascomycota</taxon>
        <taxon>Saccharomycotina</taxon>
        <taxon>Pichiomycetes</taxon>
        <taxon>Debaryomycetaceae</taxon>
        <taxon>Kurtzmaniella</taxon>
    </lineage>
</organism>
<reference evidence="2 3" key="1">
    <citation type="submission" date="2024-01" db="EMBL/GenBank/DDBJ databases">
        <authorList>
            <consortium name="Genoscope - CEA"/>
            <person name="William W."/>
        </authorList>
    </citation>
    <scope>NUCLEOTIDE SEQUENCE [LARGE SCALE GENOMIC DNA]</scope>
    <source>
        <strain evidence="2 3">29B2s-10</strain>
    </source>
</reference>
<evidence type="ECO:0000256" key="1">
    <source>
        <dbReference type="SAM" id="Phobius"/>
    </source>
</evidence>
<gene>
    <name evidence="2" type="ORF">CAAN4_C10528</name>
</gene>
<keyword evidence="3" id="KW-1185">Reference proteome</keyword>
<accession>A0ABP0ECB6</accession>
<evidence type="ECO:0000313" key="2">
    <source>
        <dbReference type="EMBL" id="CAK7901121.1"/>
    </source>
</evidence>
<dbReference type="SUPFAM" id="SSF54277">
    <property type="entry name" value="CAD &amp; PB1 domains"/>
    <property type="match status" value="1"/>
</dbReference>
<name>A0ABP0ECB6_9ASCO</name>
<dbReference type="Proteomes" id="UP001497600">
    <property type="component" value="Chromosome C"/>
</dbReference>
<keyword evidence="1" id="KW-0472">Membrane</keyword>
<evidence type="ECO:0000313" key="3">
    <source>
        <dbReference type="Proteomes" id="UP001497600"/>
    </source>
</evidence>
<feature type="transmembrane region" description="Helical" evidence="1">
    <location>
        <begin position="129"/>
        <end position="148"/>
    </location>
</feature>
<dbReference type="EMBL" id="OZ004255">
    <property type="protein sequence ID" value="CAK7901121.1"/>
    <property type="molecule type" value="Genomic_DNA"/>
</dbReference>
<proteinExistence type="predicted"/>
<keyword evidence="1" id="KW-0812">Transmembrane</keyword>
<protein>
    <recommendedName>
        <fullName evidence="4">PB1 domain-containing protein</fullName>
    </recommendedName>
</protein>
<keyword evidence="1" id="KW-1133">Transmembrane helix</keyword>